<keyword evidence="7 14" id="KW-0067">ATP-binding</keyword>
<keyword evidence="19" id="KW-1185">Reference proteome</keyword>
<dbReference type="Pfam" id="PF13361">
    <property type="entry name" value="UvrD_C"/>
    <property type="match status" value="1"/>
</dbReference>
<evidence type="ECO:0000256" key="2">
    <source>
        <dbReference type="ARBA" id="ARBA00022741"/>
    </source>
</evidence>
<dbReference type="Gene3D" id="1.10.486.10">
    <property type="entry name" value="PCRA, domain 4"/>
    <property type="match status" value="1"/>
</dbReference>
<keyword evidence="3" id="KW-0227">DNA damage</keyword>
<evidence type="ECO:0000256" key="3">
    <source>
        <dbReference type="ARBA" id="ARBA00022763"/>
    </source>
</evidence>
<feature type="compositionally biased region" description="Polar residues" evidence="15">
    <location>
        <begin position="919"/>
        <end position="932"/>
    </location>
</feature>
<feature type="domain" description="UvrD-like helicase ATP-binding" evidence="16">
    <location>
        <begin position="4"/>
        <end position="440"/>
    </location>
</feature>
<dbReference type="InterPro" id="IPR014017">
    <property type="entry name" value="DNA_helicase_UvrD-like_C"/>
</dbReference>
<evidence type="ECO:0000256" key="7">
    <source>
        <dbReference type="ARBA" id="ARBA00022840"/>
    </source>
</evidence>
<dbReference type="InterPro" id="IPR027417">
    <property type="entry name" value="P-loop_NTPase"/>
</dbReference>
<evidence type="ECO:0000256" key="4">
    <source>
        <dbReference type="ARBA" id="ARBA00022801"/>
    </source>
</evidence>
<gene>
    <name evidence="18" type="ORF">ACFFVD_03970</name>
</gene>
<dbReference type="SUPFAM" id="SSF52540">
    <property type="entry name" value="P-loop containing nucleoside triphosphate hydrolases"/>
    <property type="match status" value="1"/>
</dbReference>
<evidence type="ECO:0000256" key="12">
    <source>
        <dbReference type="ARBA" id="ARBA00034808"/>
    </source>
</evidence>
<keyword evidence="1" id="KW-0540">Nuclease</keyword>
<evidence type="ECO:0000259" key="16">
    <source>
        <dbReference type="PROSITE" id="PS51198"/>
    </source>
</evidence>
<dbReference type="InterPro" id="IPR000212">
    <property type="entry name" value="DNA_helicase_UvrD/REP"/>
</dbReference>
<evidence type="ECO:0000256" key="6">
    <source>
        <dbReference type="ARBA" id="ARBA00022839"/>
    </source>
</evidence>
<evidence type="ECO:0000256" key="10">
    <source>
        <dbReference type="ARBA" id="ARBA00023235"/>
    </source>
</evidence>
<dbReference type="InterPro" id="IPR011335">
    <property type="entry name" value="Restrct_endonuc-II-like"/>
</dbReference>
<dbReference type="RefSeq" id="WP_182633162.1">
    <property type="nucleotide sequence ID" value="NZ_JAALDM010000235.1"/>
</dbReference>
<name>A0ABV5JMJ7_9ACTN</name>
<keyword evidence="4 14" id="KW-0378">Hydrolase</keyword>
<evidence type="ECO:0000313" key="19">
    <source>
        <dbReference type="Proteomes" id="UP001589700"/>
    </source>
</evidence>
<feature type="domain" description="UvrD-like helicase C-terminal" evidence="17">
    <location>
        <begin position="465"/>
        <end position="751"/>
    </location>
</feature>
<keyword evidence="10" id="KW-0413">Isomerase</keyword>
<dbReference type="InterPro" id="IPR038726">
    <property type="entry name" value="PDDEXK_AddAB-type"/>
</dbReference>
<keyword evidence="2 14" id="KW-0547">Nucleotide-binding</keyword>
<evidence type="ECO:0000256" key="8">
    <source>
        <dbReference type="ARBA" id="ARBA00023125"/>
    </source>
</evidence>
<evidence type="ECO:0000256" key="1">
    <source>
        <dbReference type="ARBA" id="ARBA00022722"/>
    </source>
</evidence>
<reference evidence="18 19" key="1">
    <citation type="submission" date="2024-09" db="EMBL/GenBank/DDBJ databases">
        <authorList>
            <person name="Sun Q."/>
            <person name="Mori K."/>
        </authorList>
    </citation>
    <scope>NUCLEOTIDE SEQUENCE [LARGE SCALE GENOMIC DNA]</scope>
    <source>
        <strain evidence="18 19">CCM 7659</strain>
    </source>
</reference>
<feature type="region of interest" description="Disordered" evidence="15">
    <location>
        <begin position="910"/>
        <end position="938"/>
    </location>
</feature>
<dbReference type="InterPro" id="IPR014016">
    <property type="entry name" value="UvrD-like_ATP-bd"/>
</dbReference>
<keyword evidence="8" id="KW-0238">DNA-binding</keyword>
<comment type="catalytic activity">
    <reaction evidence="11">
        <text>Couples ATP hydrolysis with the unwinding of duplex DNA by translocating in the 3'-5' direction.</text>
        <dbReference type="EC" id="5.6.2.4"/>
    </reaction>
</comment>
<dbReference type="PROSITE" id="PS51217">
    <property type="entry name" value="UVRD_HELICASE_CTER"/>
    <property type="match status" value="1"/>
</dbReference>
<evidence type="ECO:0000256" key="11">
    <source>
        <dbReference type="ARBA" id="ARBA00034617"/>
    </source>
</evidence>
<proteinExistence type="predicted"/>
<accession>A0ABV5JMJ7</accession>
<dbReference type="PROSITE" id="PS51198">
    <property type="entry name" value="UVRD_HELICASE_ATP_BIND"/>
    <property type="match status" value="1"/>
</dbReference>
<comment type="caution">
    <text evidence="18">The sequence shown here is derived from an EMBL/GenBank/DDBJ whole genome shotgun (WGS) entry which is preliminary data.</text>
</comment>
<dbReference type="PANTHER" id="PTHR11070:SF23">
    <property type="entry name" value="RECBCD ENZYME SUBUNIT RECB"/>
    <property type="match status" value="1"/>
</dbReference>
<dbReference type="EC" id="5.6.2.4" evidence="12"/>
<dbReference type="Pfam" id="PF00580">
    <property type="entry name" value="UvrD-helicase"/>
    <property type="match status" value="1"/>
</dbReference>
<dbReference type="Pfam" id="PF12705">
    <property type="entry name" value="PDDEXK_1"/>
    <property type="match status" value="1"/>
</dbReference>
<dbReference type="PANTHER" id="PTHR11070">
    <property type="entry name" value="UVRD / RECB / PCRA DNA HELICASE FAMILY MEMBER"/>
    <property type="match status" value="1"/>
</dbReference>
<evidence type="ECO:0000256" key="13">
    <source>
        <dbReference type="ARBA" id="ARBA00048988"/>
    </source>
</evidence>
<feature type="region of interest" description="Disordered" evidence="15">
    <location>
        <begin position="471"/>
        <end position="503"/>
    </location>
</feature>
<comment type="catalytic activity">
    <reaction evidence="13">
        <text>ATP + H2O = ADP + phosphate + H(+)</text>
        <dbReference type="Rhea" id="RHEA:13065"/>
        <dbReference type="ChEBI" id="CHEBI:15377"/>
        <dbReference type="ChEBI" id="CHEBI:15378"/>
        <dbReference type="ChEBI" id="CHEBI:30616"/>
        <dbReference type="ChEBI" id="CHEBI:43474"/>
        <dbReference type="ChEBI" id="CHEBI:456216"/>
        <dbReference type="EC" id="5.6.2.4"/>
    </reaction>
</comment>
<evidence type="ECO:0000313" key="18">
    <source>
        <dbReference type="EMBL" id="MFB9258949.1"/>
    </source>
</evidence>
<dbReference type="SUPFAM" id="SSF52980">
    <property type="entry name" value="Restriction endonuclease-like"/>
    <property type="match status" value="1"/>
</dbReference>
<dbReference type="Proteomes" id="UP001589700">
    <property type="component" value="Unassembled WGS sequence"/>
</dbReference>
<keyword evidence="6" id="KW-0269">Exonuclease</keyword>
<dbReference type="Gene3D" id="3.90.320.10">
    <property type="match status" value="1"/>
</dbReference>
<keyword evidence="5 14" id="KW-0347">Helicase</keyword>
<evidence type="ECO:0000256" key="14">
    <source>
        <dbReference type="PROSITE-ProRule" id="PRU00560"/>
    </source>
</evidence>
<sequence length="1155" mass="125801">MTALSDQPARDRVEGDTSATLFVEAGAGTGKTYALVRRLSTLLLVDAIPIEQIAAITFTEKAAAELRDRLRVYLVDERDKGAPLADKALAGLDTAAIGTLHSFALRLLSENPLEAGIPPRATVQQDTAASAALDALWQECALLLFGQGPSASREGDLARAVDEVLDSGVSPTAFHELVEALHRDWDRLPTDPLHDGTPLPSTPDLSEVIAAATAIVGWKEACQDESDLLYATLGKHETWLENLHTSLADPTASPTWSELLGSPESAGRGGKGANWGGKEVLDEIKGEIRQLPATCEKIMLEYWTPRIQLIVDALTVVVRRHANQRQRRGTLEFHDQLVLARDLLHVPQVRERVREQYRRILIDEFQDTDPIQLDLAELLTNAVDGSGPESGRLFTVGDPKQSIYRFRRADISTYLRARGSDDSTESGVEVERLSTNFRCSRAVLDWVNEVFTEILVPSEGIQPEYRPLEAAPGRPPHDPAHGPAPFVFRSEERPPQCPTDAGDADVRHWTEAADVARVIATAIKEGWTHESKTGQQTPLKLGDIAILLPARTSLPMLETCLDYAGIDFRTEASSIVYGTPEIRDLLLAVRAMANTADEASLVGALRSPLFGCGDDDLLRWHAAGGTWSPVARTPEELLDSPVAEAMDYLAGLSRETRRPGELLERLVSDRMVFESVAESPRRRDLWRRIRFVIEHAWQWEESAADPARADLREYADWALSLTAEDARVPEAAIPEIGVDAVRITTIHASKGLEYPMVIIAGMSRKVREVAPRLLWTEDEKSLPVARFSGNVYDPAHGPVAEREKEHSRAERIRLLYVATTRAESRLAVSGHGYALSKQNKPLAMWGALFGSVVEEPDAPALVEFGPRLLQAAPVPAVDVPDPAEWAERSREVTVRSSERAGWSATRIVHPADLTDPDAQGTQGAHDTAVGTQQDEDAATRMPTLPEQLATALRQRFDPAPTRAEELPAKPKNAPIAAGPDVGTAVHYLAEHSDLAGLHSSETDASEAVAQWQDWARDQLVALGLGGSLRSARAPDAVAEMVSVARTALTSDPVRRAAGLRHWAELPVAGPLTTADGTTVAVDGVVDLVVDEPDGTLSVIDYKTDVSVTTDTVDEYLLQLCAYAELLGVTTGRAVSRIELVFCRGPQASVVTRQLS</sequence>
<evidence type="ECO:0000256" key="9">
    <source>
        <dbReference type="ARBA" id="ARBA00023204"/>
    </source>
</evidence>
<organism evidence="18 19">
    <name type="scientific">Dietzia aerolata</name>
    <dbReference type="NCBI Taxonomy" id="595984"/>
    <lineage>
        <taxon>Bacteria</taxon>
        <taxon>Bacillati</taxon>
        <taxon>Actinomycetota</taxon>
        <taxon>Actinomycetes</taxon>
        <taxon>Mycobacteriales</taxon>
        <taxon>Dietziaceae</taxon>
        <taxon>Dietzia</taxon>
    </lineage>
</organism>
<dbReference type="EMBL" id="JBHMDY010000002">
    <property type="protein sequence ID" value="MFB9258949.1"/>
    <property type="molecule type" value="Genomic_DNA"/>
</dbReference>
<dbReference type="Gene3D" id="3.40.50.300">
    <property type="entry name" value="P-loop containing nucleotide triphosphate hydrolases"/>
    <property type="match status" value="4"/>
</dbReference>
<protein>
    <recommendedName>
        <fullName evidence="12">DNA 3'-5' helicase</fullName>
        <ecNumber evidence="12">5.6.2.4</ecNumber>
    </recommendedName>
</protein>
<dbReference type="InterPro" id="IPR011604">
    <property type="entry name" value="PDDEXK-like_dom_sf"/>
</dbReference>
<evidence type="ECO:0000256" key="15">
    <source>
        <dbReference type="SAM" id="MobiDB-lite"/>
    </source>
</evidence>
<evidence type="ECO:0000256" key="5">
    <source>
        <dbReference type="ARBA" id="ARBA00022806"/>
    </source>
</evidence>
<keyword evidence="9" id="KW-0234">DNA repair</keyword>
<feature type="binding site" evidence="14">
    <location>
        <begin position="25"/>
        <end position="32"/>
    </location>
    <ligand>
        <name>ATP</name>
        <dbReference type="ChEBI" id="CHEBI:30616"/>
    </ligand>
</feature>
<evidence type="ECO:0000259" key="17">
    <source>
        <dbReference type="PROSITE" id="PS51217"/>
    </source>
</evidence>